<reference evidence="1" key="1">
    <citation type="submission" date="2023-08" db="EMBL/GenBank/DDBJ databases">
        <title>A de novo genome assembly of Solanum verrucosum Schlechtendal, a Mexican diploid species geographically isolated from the other diploid A-genome species in potato relatives.</title>
        <authorList>
            <person name="Hosaka K."/>
        </authorList>
    </citation>
    <scope>NUCLEOTIDE SEQUENCE</scope>
    <source>
        <tissue evidence="1">Young leaves</tissue>
    </source>
</reference>
<dbReference type="EMBL" id="CP133615">
    <property type="protein sequence ID" value="WMV24245.1"/>
    <property type="molecule type" value="Genomic_DNA"/>
</dbReference>
<evidence type="ECO:0000313" key="2">
    <source>
        <dbReference type="Proteomes" id="UP001234989"/>
    </source>
</evidence>
<name>A0AAF0QKV0_SOLVR</name>
<gene>
    <name evidence="1" type="ORF">MTR67_017630</name>
</gene>
<sequence length="210" mass="24307">MTSPKCRRLELIHHGHLGGDWYSFEGDTYCFEIVAPYVQHLTISGVFDDTRIKVRDFSSLNHANLDLYYDENTVEDVLVSVCCANELILSSWLIKYEDKDIDLLEDRKYHYFEENIIKVSLHNLKNVKAMPLYGGMPTSDVTKLDQFLKFLLEHAINLEKLVIVPEHKECNSCSTNTSNLKNNLFAFPTSAIISLQPVRHNFFVRIFETL</sequence>
<protein>
    <recommendedName>
        <fullName evidence="3">FBD domain-containing protein</fullName>
    </recommendedName>
</protein>
<evidence type="ECO:0000313" key="1">
    <source>
        <dbReference type="EMBL" id="WMV24245.1"/>
    </source>
</evidence>
<keyword evidence="2" id="KW-1185">Reference proteome</keyword>
<evidence type="ECO:0008006" key="3">
    <source>
        <dbReference type="Google" id="ProtNLM"/>
    </source>
</evidence>
<proteinExistence type="predicted"/>
<dbReference type="Proteomes" id="UP001234989">
    <property type="component" value="Chromosome 4"/>
</dbReference>
<organism evidence="1 2">
    <name type="scientific">Solanum verrucosum</name>
    <dbReference type="NCBI Taxonomy" id="315347"/>
    <lineage>
        <taxon>Eukaryota</taxon>
        <taxon>Viridiplantae</taxon>
        <taxon>Streptophyta</taxon>
        <taxon>Embryophyta</taxon>
        <taxon>Tracheophyta</taxon>
        <taxon>Spermatophyta</taxon>
        <taxon>Magnoliopsida</taxon>
        <taxon>eudicotyledons</taxon>
        <taxon>Gunneridae</taxon>
        <taxon>Pentapetalae</taxon>
        <taxon>asterids</taxon>
        <taxon>lamiids</taxon>
        <taxon>Solanales</taxon>
        <taxon>Solanaceae</taxon>
        <taxon>Solanoideae</taxon>
        <taxon>Solaneae</taxon>
        <taxon>Solanum</taxon>
    </lineage>
</organism>
<dbReference type="AlphaFoldDB" id="A0AAF0QKV0"/>
<accession>A0AAF0QKV0</accession>